<name>A0A9D6YXQ5_UNCSA</name>
<feature type="signal peptide" evidence="1">
    <location>
        <begin position="1"/>
        <end position="24"/>
    </location>
</feature>
<feature type="chain" id="PRO_5039655664" evidence="1">
    <location>
        <begin position="25"/>
        <end position="121"/>
    </location>
</feature>
<gene>
    <name evidence="2" type="ORF">HZB08_02060</name>
</gene>
<proteinExistence type="predicted"/>
<organism evidence="2 3">
    <name type="scientific">Candidatus Saganbacteria bacterium</name>
    <dbReference type="NCBI Taxonomy" id="2575572"/>
    <lineage>
        <taxon>Bacteria</taxon>
        <taxon>Bacillati</taxon>
        <taxon>Saganbacteria</taxon>
    </lineage>
</organism>
<protein>
    <submittedName>
        <fullName evidence="2">Uncharacterized protein</fullName>
    </submittedName>
</protein>
<comment type="caution">
    <text evidence="2">The sequence shown here is derived from an EMBL/GenBank/DDBJ whole genome shotgun (WGS) entry which is preliminary data.</text>
</comment>
<evidence type="ECO:0000313" key="2">
    <source>
        <dbReference type="EMBL" id="MBI5078785.1"/>
    </source>
</evidence>
<dbReference type="AlphaFoldDB" id="A0A9D6YXQ5"/>
<accession>A0A9D6YXQ5</accession>
<feature type="non-terminal residue" evidence="2">
    <location>
        <position position="121"/>
    </location>
</feature>
<evidence type="ECO:0000313" key="3">
    <source>
        <dbReference type="Proteomes" id="UP000808761"/>
    </source>
</evidence>
<keyword evidence="1" id="KW-0732">Signal</keyword>
<dbReference type="Proteomes" id="UP000808761">
    <property type="component" value="Unassembled WGS sequence"/>
</dbReference>
<dbReference type="EMBL" id="JACRKR010000101">
    <property type="protein sequence ID" value="MBI5078785.1"/>
    <property type="molecule type" value="Genomic_DNA"/>
</dbReference>
<reference evidence="2" key="1">
    <citation type="submission" date="2020-07" db="EMBL/GenBank/DDBJ databases">
        <title>Huge and variable diversity of episymbiotic CPR bacteria and DPANN archaea in groundwater ecosystems.</title>
        <authorList>
            <person name="He C.Y."/>
            <person name="Keren R."/>
            <person name="Whittaker M."/>
            <person name="Farag I.F."/>
            <person name="Doudna J."/>
            <person name="Cate J.H.D."/>
            <person name="Banfield J.F."/>
        </authorList>
    </citation>
    <scope>NUCLEOTIDE SEQUENCE</scope>
    <source>
        <strain evidence="2">NC_groundwater_1860_Pr3_B-0.1um_51_7</strain>
    </source>
</reference>
<evidence type="ECO:0000256" key="1">
    <source>
        <dbReference type="SAM" id="SignalP"/>
    </source>
</evidence>
<sequence>MKSVLFLVCIFYFLFLAFGFSAQAQFSFDLIDNFEGGSVGRWYEFGNLQKTVVKNPSVEVKDVVAEACGEFSLQVKGTSENWYVGGVGTDLNADVSDFSRLQLDIFGSGAGGKLKLEMFDD</sequence>